<evidence type="ECO:0000313" key="2">
    <source>
        <dbReference type="EMBL" id="MSU89596.1"/>
    </source>
</evidence>
<protein>
    <submittedName>
        <fullName evidence="2">TIGR02300 family protein</fullName>
    </submittedName>
</protein>
<dbReference type="Pfam" id="PF09538">
    <property type="entry name" value="FYDLN_acid"/>
    <property type="match status" value="1"/>
</dbReference>
<dbReference type="InterPro" id="IPR012644">
    <property type="entry name" value="CHP02300_FYDLN_acid"/>
</dbReference>
<dbReference type="EMBL" id="WIND01000004">
    <property type="protein sequence ID" value="MSU89596.1"/>
    <property type="molecule type" value="Genomic_DNA"/>
</dbReference>
<sequence length="112" mass="12170">MPKDEWGVKRVCPSCATRFYDLQRDPLTCPSCGAVFSLESLLSKKGGATIRPEKKAPEPVAASSETESDDAVVLDDNDDSDVDIDSDLLDDDDDDSVDLEDIADVSKDDDEN</sequence>
<name>A0A6L5YZ81_9RHOB</name>
<dbReference type="AlphaFoldDB" id="A0A6L5YZ81"/>
<evidence type="ECO:0000256" key="1">
    <source>
        <dbReference type="SAM" id="MobiDB-lite"/>
    </source>
</evidence>
<evidence type="ECO:0000313" key="3">
    <source>
        <dbReference type="Proteomes" id="UP000474957"/>
    </source>
</evidence>
<proteinExistence type="predicted"/>
<comment type="caution">
    <text evidence="2">The sequence shown here is derived from an EMBL/GenBank/DDBJ whole genome shotgun (WGS) entry which is preliminary data.</text>
</comment>
<reference evidence="2 3" key="1">
    <citation type="submission" date="2019-10" db="EMBL/GenBank/DDBJ databases">
        <title>Cognatihalovulum marinum gen. nov. sp. nov., a new member of the family Rhodobacteraceae isolated from deep seawater of the Northwest Indian Ocean.</title>
        <authorList>
            <person name="Ruan C."/>
            <person name="Wang J."/>
            <person name="Zheng X."/>
            <person name="Song L."/>
            <person name="Zhu Y."/>
            <person name="Huang Y."/>
            <person name="Lu Z."/>
            <person name="Du W."/>
            <person name="Huang L."/>
            <person name="Dai X."/>
        </authorList>
    </citation>
    <scope>NUCLEOTIDE SEQUENCE [LARGE SCALE GENOMIC DNA]</scope>
    <source>
        <strain evidence="2 3">2CG4</strain>
    </source>
</reference>
<dbReference type="PROSITE" id="PS00018">
    <property type="entry name" value="EF_HAND_1"/>
    <property type="match status" value="1"/>
</dbReference>
<dbReference type="RefSeq" id="WP_154446069.1">
    <property type="nucleotide sequence ID" value="NZ_WIND01000004.1"/>
</dbReference>
<feature type="compositionally biased region" description="Acidic residues" evidence="1">
    <location>
        <begin position="66"/>
        <end position="112"/>
    </location>
</feature>
<dbReference type="Proteomes" id="UP000474957">
    <property type="component" value="Unassembled WGS sequence"/>
</dbReference>
<dbReference type="InterPro" id="IPR018247">
    <property type="entry name" value="EF_Hand_1_Ca_BS"/>
</dbReference>
<accession>A0A6L5YZ81</accession>
<feature type="region of interest" description="Disordered" evidence="1">
    <location>
        <begin position="47"/>
        <end position="112"/>
    </location>
</feature>
<dbReference type="NCBIfam" id="TIGR02300">
    <property type="entry name" value="FYDLN_acid"/>
    <property type="match status" value="1"/>
</dbReference>
<organism evidence="2 3">
    <name type="scientific">Halovulum marinum</name>
    <dbReference type="NCBI Taxonomy" id="2662447"/>
    <lineage>
        <taxon>Bacteria</taxon>
        <taxon>Pseudomonadati</taxon>
        <taxon>Pseudomonadota</taxon>
        <taxon>Alphaproteobacteria</taxon>
        <taxon>Rhodobacterales</taxon>
        <taxon>Paracoccaceae</taxon>
        <taxon>Halovulum</taxon>
    </lineage>
</organism>
<gene>
    <name evidence="2" type="ORF">GE300_08195</name>
</gene>
<keyword evidence="3" id="KW-1185">Reference proteome</keyword>